<proteinExistence type="predicted"/>
<dbReference type="Proteomes" id="UP000634139">
    <property type="component" value="Unassembled WGS sequence"/>
</dbReference>
<evidence type="ECO:0000313" key="1">
    <source>
        <dbReference type="EMBL" id="GHA06940.1"/>
    </source>
</evidence>
<dbReference type="AlphaFoldDB" id="A0A918RQB3"/>
<evidence type="ECO:0000313" key="2">
    <source>
        <dbReference type="Proteomes" id="UP000634139"/>
    </source>
</evidence>
<sequence length="106" mass="10917">MEIGNDLLASLRNQLDPARGTADAAALDWAALRARCVAGHAARQALQDRFAGGAFPSGGFGDWTRVASTSRNHASRVVNRTDLADGKFPARNGGAVASEAVVGGRG</sequence>
<comment type="caution">
    <text evidence="1">The sequence shown here is derived from an EMBL/GenBank/DDBJ whole genome shotgun (WGS) entry which is preliminary data.</text>
</comment>
<reference evidence="1" key="1">
    <citation type="journal article" date="2014" name="Int. J. Syst. Evol. Microbiol.">
        <title>Complete genome sequence of Corynebacterium casei LMG S-19264T (=DSM 44701T), isolated from a smear-ripened cheese.</title>
        <authorList>
            <consortium name="US DOE Joint Genome Institute (JGI-PGF)"/>
            <person name="Walter F."/>
            <person name="Albersmeier A."/>
            <person name="Kalinowski J."/>
            <person name="Ruckert C."/>
        </authorList>
    </citation>
    <scope>NUCLEOTIDE SEQUENCE</scope>
    <source>
        <strain evidence="1">KCTC 32422</strain>
    </source>
</reference>
<gene>
    <name evidence="1" type="ORF">GCM10011617_29570</name>
</gene>
<dbReference type="RefSeq" id="WP_189542928.1">
    <property type="nucleotide sequence ID" value="NZ_BMZD01000011.1"/>
</dbReference>
<reference evidence="1" key="2">
    <citation type="submission" date="2020-09" db="EMBL/GenBank/DDBJ databases">
        <authorList>
            <person name="Sun Q."/>
            <person name="Kim S."/>
        </authorList>
    </citation>
    <scope>NUCLEOTIDE SEQUENCE</scope>
    <source>
        <strain evidence="1">KCTC 32422</strain>
    </source>
</reference>
<accession>A0A918RQB3</accession>
<organism evidence="1 2">
    <name type="scientific">Novosphingobium arvoryzae</name>
    <dbReference type="NCBI Taxonomy" id="1256514"/>
    <lineage>
        <taxon>Bacteria</taxon>
        <taxon>Pseudomonadati</taxon>
        <taxon>Pseudomonadota</taxon>
        <taxon>Alphaproteobacteria</taxon>
        <taxon>Sphingomonadales</taxon>
        <taxon>Sphingomonadaceae</taxon>
        <taxon>Novosphingobium</taxon>
    </lineage>
</organism>
<protein>
    <submittedName>
        <fullName evidence="1">Uncharacterized protein</fullName>
    </submittedName>
</protein>
<keyword evidence="2" id="KW-1185">Reference proteome</keyword>
<dbReference type="EMBL" id="BMZD01000011">
    <property type="protein sequence ID" value="GHA06940.1"/>
    <property type="molecule type" value="Genomic_DNA"/>
</dbReference>
<name>A0A918RQB3_9SPHN</name>